<dbReference type="SUPFAM" id="SSF53697">
    <property type="entry name" value="SIS domain"/>
    <property type="match status" value="1"/>
</dbReference>
<evidence type="ECO:0000313" key="3">
    <source>
        <dbReference type="Proteomes" id="UP000614200"/>
    </source>
</evidence>
<gene>
    <name evidence="2" type="ORF">ISU02_08795</name>
</gene>
<sequence>MNNPSPFPQIHNLNPFEQMAIKRNTFTKKELVIYEIFTKDLASVFRDSMADIAEKYNVSQATITRFCQKVGYNGYNEFKYDLYRYQKKGTIIQQGPREESVFSLYAKLIMSIEAAIDDDTMRQISNEILCAKHVVISGTHKSALPAQLLQFNLFKYSIGALFIGNDAMQDIRFFLNDPSSILILFTIYGGHYKRLFDDYLSDAKGKIVVITANNKFTYKSRTDHMIWLPTAENQNYSRYLENQISPFVFTDILSSYIADALNR</sequence>
<organism evidence="2 3">
    <name type="scientific">Fusibacter ferrireducens</name>
    <dbReference type="NCBI Taxonomy" id="2785058"/>
    <lineage>
        <taxon>Bacteria</taxon>
        <taxon>Bacillati</taxon>
        <taxon>Bacillota</taxon>
        <taxon>Clostridia</taxon>
        <taxon>Eubacteriales</taxon>
        <taxon>Eubacteriales Family XII. Incertae Sedis</taxon>
        <taxon>Fusibacter</taxon>
    </lineage>
</organism>
<name>A0ABR9ZRZ1_9FIRM</name>
<dbReference type="InterPro" id="IPR047640">
    <property type="entry name" value="RpiR-like"/>
</dbReference>
<feature type="domain" description="HTH rpiR-type" evidence="1">
    <location>
        <begin position="13"/>
        <end position="89"/>
    </location>
</feature>
<dbReference type="Pfam" id="PF01418">
    <property type="entry name" value="HTH_6"/>
    <property type="match status" value="1"/>
</dbReference>
<evidence type="ECO:0000313" key="2">
    <source>
        <dbReference type="EMBL" id="MBF4693217.1"/>
    </source>
</evidence>
<dbReference type="Gene3D" id="3.40.50.10490">
    <property type="entry name" value="Glucose-6-phosphate isomerase like protein, domain 1"/>
    <property type="match status" value="1"/>
</dbReference>
<reference evidence="2 3" key="1">
    <citation type="submission" date="2020-11" db="EMBL/GenBank/DDBJ databases">
        <title>Fusibacter basophilias sp. nov.</title>
        <authorList>
            <person name="Qiu D."/>
        </authorList>
    </citation>
    <scope>NUCLEOTIDE SEQUENCE [LARGE SCALE GENOMIC DNA]</scope>
    <source>
        <strain evidence="2 3">Q10-2</strain>
    </source>
</reference>
<dbReference type="InterPro" id="IPR009057">
    <property type="entry name" value="Homeodomain-like_sf"/>
</dbReference>
<dbReference type="Gene3D" id="1.10.10.10">
    <property type="entry name" value="Winged helix-like DNA-binding domain superfamily/Winged helix DNA-binding domain"/>
    <property type="match status" value="1"/>
</dbReference>
<keyword evidence="3" id="KW-1185">Reference proteome</keyword>
<dbReference type="PANTHER" id="PTHR30514:SF1">
    <property type="entry name" value="HTH-TYPE TRANSCRIPTIONAL REGULATOR HEXR-RELATED"/>
    <property type="match status" value="1"/>
</dbReference>
<dbReference type="EMBL" id="JADKNH010000004">
    <property type="protein sequence ID" value="MBF4693217.1"/>
    <property type="molecule type" value="Genomic_DNA"/>
</dbReference>
<dbReference type="SUPFAM" id="SSF46689">
    <property type="entry name" value="Homeodomain-like"/>
    <property type="match status" value="1"/>
</dbReference>
<dbReference type="InterPro" id="IPR036388">
    <property type="entry name" value="WH-like_DNA-bd_sf"/>
</dbReference>
<dbReference type="PROSITE" id="PS51071">
    <property type="entry name" value="HTH_RPIR"/>
    <property type="match status" value="1"/>
</dbReference>
<dbReference type="InterPro" id="IPR000281">
    <property type="entry name" value="HTH_RpiR"/>
</dbReference>
<dbReference type="PANTHER" id="PTHR30514">
    <property type="entry name" value="GLUCOKINASE"/>
    <property type="match status" value="1"/>
</dbReference>
<dbReference type="RefSeq" id="WP_194701440.1">
    <property type="nucleotide sequence ID" value="NZ_JADKNH010000004.1"/>
</dbReference>
<dbReference type="Proteomes" id="UP000614200">
    <property type="component" value="Unassembled WGS sequence"/>
</dbReference>
<protein>
    <submittedName>
        <fullName evidence="2">MurR/RpiR family transcriptional regulator</fullName>
    </submittedName>
</protein>
<proteinExistence type="predicted"/>
<evidence type="ECO:0000259" key="1">
    <source>
        <dbReference type="PROSITE" id="PS51071"/>
    </source>
</evidence>
<dbReference type="InterPro" id="IPR046348">
    <property type="entry name" value="SIS_dom_sf"/>
</dbReference>
<accession>A0ABR9ZRZ1</accession>
<comment type="caution">
    <text evidence="2">The sequence shown here is derived from an EMBL/GenBank/DDBJ whole genome shotgun (WGS) entry which is preliminary data.</text>
</comment>